<evidence type="ECO:0008006" key="5">
    <source>
        <dbReference type="Google" id="ProtNLM"/>
    </source>
</evidence>
<gene>
    <name evidence="3" type="ORF">B1H19_35530</name>
</gene>
<protein>
    <recommendedName>
        <fullName evidence="5">Gram-positive cocci surface proteins LPxTG domain-containing protein</fullName>
    </recommendedName>
</protein>
<name>A0A1V0U181_9ACTN</name>
<dbReference type="EMBL" id="CP020569">
    <property type="protein sequence ID" value="ARF58788.1"/>
    <property type="molecule type" value="Genomic_DNA"/>
</dbReference>
<accession>A0A1V0U181</accession>
<sequence>MESIPADPSSGCRQCINFPTNEGSWWRWPLRGKNAKWTKYDTYQRYLKSFREGDYTFTDEVGGVHYSYSVGGVDFSKAPKHNITKARFTVQHPRRDKTTSTSRQTEVTYRNTSTSYLGGGGATLDNGGDGKPTPTPTPSTPGHPSTPPGSHTPTPGTPAPTGGGDHGKPAGPGKGGDLAHTGSDTPIGLLIGLAAALAAAGGALMWWMRRRRSARP</sequence>
<feature type="compositionally biased region" description="Pro residues" evidence="1">
    <location>
        <begin position="133"/>
        <end position="147"/>
    </location>
</feature>
<dbReference type="STRING" id="553510.B1H19_35530"/>
<evidence type="ECO:0000256" key="2">
    <source>
        <dbReference type="SAM" id="Phobius"/>
    </source>
</evidence>
<keyword evidence="2" id="KW-0472">Membrane</keyword>
<feature type="compositionally biased region" description="Polar residues" evidence="1">
    <location>
        <begin position="99"/>
        <end position="116"/>
    </location>
</feature>
<keyword evidence="2" id="KW-1133">Transmembrane helix</keyword>
<evidence type="ECO:0000313" key="4">
    <source>
        <dbReference type="Proteomes" id="UP000192726"/>
    </source>
</evidence>
<feature type="transmembrane region" description="Helical" evidence="2">
    <location>
        <begin position="187"/>
        <end position="207"/>
    </location>
</feature>
<reference evidence="3 4" key="1">
    <citation type="submission" date="2017-04" db="EMBL/GenBank/DDBJ databases">
        <title>Complete Genome Sequence of Streptomyces gilvosporeus F607, a Capable Producer of Natamycin.</title>
        <authorList>
            <person name="Zong G."/>
            <person name="Zhong C."/>
            <person name="Fu J."/>
            <person name="Qin R."/>
            <person name="Cao G."/>
        </authorList>
    </citation>
    <scope>NUCLEOTIDE SEQUENCE [LARGE SCALE GENOMIC DNA]</scope>
    <source>
        <strain evidence="3 4">F607</strain>
    </source>
</reference>
<dbReference type="AlphaFoldDB" id="A0A1V0U181"/>
<dbReference type="RefSeq" id="WP_083108980.1">
    <property type="nucleotide sequence ID" value="NZ_CP020569.1"/>
</dbReference>
<feature type="compositionally biased region" description="Gly residues" evidence="1">
    <location>
        <begin position="117"/>
        <end position="130"/>
    </location>
</feature>
<evidence type="ECO:0000313" key="3">
    <source>
        <dbReference type="EMBL" id="ARF58788.1"/>
    </source>
</evidence>
<feature type="region of interest" description="Disordered" evidence="1">
    <location>
        <begin position="86"/>
        <end position="181"/>
    </location>
</feature>
<dbReference type="NCBIfam" id="TIGR01167">
    <property type="entry name" value="LPXTG_anchor"/>
    <property type="match status" value="1"/>
</dbReference>
<keyword evidence="2" id="KW-0812">Transmembrane</keyword>
<proteinExistence type="predicted"/>
<dbReference type="Proteomes" id="UP000192726">
    <property type="component" value="Chromosome"/>
</dbReference>
<dbReference type="KEGG" id="sgv:B1H19_35530"/>
<evidence type="ECO:0000256" key="1">
    <source>
        <dbReference type="SAM" id="MobiDB-lite"/>
    </source>
</evidence>
<organism evidence="3 4">
    <name type="scientific">Streptomyces gilvosporeus</name>
    <dbReference type="NCBI Taxonomy" id="553510"/>
    <lineage>
        <taxon>Bacteria</taxon>
        <taxon>Bacillati</taxon>
        <taxon>Actinomycetota</taxon>
        <taxon>Actinomycetes</taxon>
        <taxon>Kitasatosporales</taxon>
        <taxon>Streptomycetaceae</taxon>
        <taxon>Streptomyces</taxon>
    </lineage>
</organism>
<keyword evidence="4" id="KW-1185">Reference proteome</keyword>
<dbReference type="OrthoDB" id="4818302at2"/>